<evidence type="ECO:0000313" key="2">
    <source>
        <dbReference type="Proteomes" id="UP000587462"/>
    </source>
</evidence>
<comment type="caution">
    <text evidence="1">The sequence shown here is derived from an EMBL/GenBank/DDBJ whole genome shotgun (WGS) entry which is preliminary data.</text>
</comment>
<protein>
    <submittedName>
        <fullName evidence="1">DUF1259 domain-containing protein</fullName>
    </submittedName>
</protein>
<sequence>MQYVNDALSAHRITQTSLHKHLFTQDTAGIDRALPRMTGSTTPFIFQSVGGDKALLTGDLVMTAKEVPDTLRVLRKGPANPV</sequence>
<reference evidence="1 2" key="1">
    <citation type="submission" date="2020-04" db="EMBL/GenBank/DDBJ databases">
        <title>Draft Genome Sequence of Streptomyces morookaense DSM 40503, an 8-azaguanine-producing strain.</title>
        <authorList>
            <person name="Qi J."/>
            <person name="Gao J.-M."/>
        </authorList>
    </citation>
    <scope>NUCLEOTIDE SEQUENCE [LARGE SCALE GENOMIC DNA]</scope>
    <source>
        <strain evidence="1 2">DSM 40503</strain>
    </source>
</reference>
<dbReference type="AlphaFoldDB" id="A0A7Y7E9G7"/>
<dbReference type="InterPro" id="IPR011094">
    <property type="entry name" value="Uncharacterised_LppY/LpqO"/>
</dbReference>
<accession>A0A7Y7E9G7</accession>
<evidence type="ECO:0000313" key="1">
    <source>
        <dbReference type="EMBL" id="NVK80489.1"/>
    </source>
</evidence>
<dbReference type="Proteomes" id="UP000587462">
    <property type="component" value="Unassembled WGS sequence"/>
</dbReference>
<name>A0A7Y7E9G7_STRMO</name>
<gene>
    <name evidence="1" type="ORF">HG542_22915</name>
</gene>
<proteinExistence type="predicted"/>
<dbReference type="EMBL" id="JABBXF010000056">
    <property type="protein sequence ID" value="NVK80489.1"/>
    <property type="molecule type" value="Genomic_DNA"/>
</dbReference>
<organism evidence="1 2">
    <name type="scientific">Streptomyces morookaense</name>
    <name type="common">Streptoverticillium morookaense</name>
    <dbReference type="NCBI Taxonomy" id="1970"/>
    <lineage>
        <taxon>Bacteria</taxon>
        <taxon>Bacillati</taxon>
        <taxon>Actinomycetota</taxon>
        <taxon>Actinomycetes</taxon>
        <taxon>Kitasatosporales</taxon>
        <taxon>Streptomycetaceae</taxon>
        <taxon>Streptomyces</taxon>
    </lineage>
</organism>
<dbReference type="Pfam" id="PF07485">
    <property type="entry name" value="DUF1529"/>
    <property type="match status" value="1"/>
</dbReference>
<keyword evidence="2" id="KW-1185">Reference proteome</keyword>